<dbReference type="Gene3D" id="1.20.120.450">
    <property type="entry name" value="dinb family like domain"/>
    <property type="match status" value="1"/>
</dbReference>
<keyword evidence="3" id="KW-1185">Reference proteome</keyword>
<dbReference type="EMBL" id="BMOL01000002">
    <property type="protein sequence ID" value="GGL71420.1"/>
    <property type="molecule type" value="Genomic_DNA"/>
</dbReference>
<accession>A0ABQ2G2L3</accession>
<dbReference type="Pfam" id="PF12867">
    <property type="entry name" value="DinB_2"/>
    <property type="match status" value="1"/>
</dbReference>
<proteinExistence type="predicted"/>
<protein>
    <recommendedName>
        <fullName evidence="1">DinB-like domain-containing protein</fullName>
    </recommendedName>
</protein>
<feature type="domain" description="DinB-like" evidence="1">
    <location>
        <begin position="48"/>
        <end position="162"/>
    </location>
</feature>
<organism evidence="2 3">
    <name type="scientific">Deinococcus aerolatus</name>
    <dbReference type="NCBI Taxonomy" id="522487"/>
    <lineage>
        <taxon>Bacteria</taxon>
        <taxon>Thermotogati</taxon>
        <taxon>Deinococcota</taxon>
        <taxon>Deinococci</taxon>
        <taxon>Deinococcales</taxon>
        <taxon>Deinococcaceae</taxon>
        <taxon>Deinococcus</taxon>
    </lineage>
</organism>
<dbReference type="InterPro" id="IPR024775">
    <property type="entry name" value="DinB-like"/>
</dbReference>
<dbReference type="SUPFAM" id="SSF109854">
    <property type="entry name" value="DinB/YfiT-like putative metalloenzymes"/>
    <property type="match status" value="1"/>
</dbReference>
<reference evidence="3" key="1">
    <citation type="journal article" date="2019" name="Int. J. Syst. Evol. Microbiol.">
        <title>The Global Catalogue of Microorganisms (GCM) 10K type strain sequencing project: providing services to taxonomists for standard genome sequencing and annotation.</title>
        <authorList>
            <consortium name="The Broad Institute Genomics Platform"/>
            <consortium name="The Broad Institute Genome Sequencing Center for Infectious Disease"/>
            <person name="Wu L."/>
            <person name="Ma J."/>
        </authorList>
    </citation>
    <scope>NUCLEOTIDE SEQUENCE [LARGE SCALE GENOMIC DNA]</scope>
    <source>
        <strain evidence="3">JCM 15442</strain>
    </source>
</reference>
<evidence type="ECO:0000313" key="2">
    <source>
        <dbReference type="EMBL" id="GGL71420.1"/>
    </source>
</evidence>
<dbReference type="Proteomes" id="UP000639973">
    <property type="component" value="Unassembled WGS sequence"/>
</dbReference>
<sequence length="181" mass="19840">MPAFCQNARMTLPGNRPNDDRSQRAQLALARLLPKLFRGGQAFVGVEASLSGLDAGTAARVPDSLPHSVLDLLAHINWWNRWMLDTIEMGQAQPYPAHAADTWPVLGEGDWSRTKNEFYGLLARIDAHAARPDLANPVNHEETIGELLADFALHTAHHFGQIVTVRQALGAWPPPAGGDTW</sequence>
<dbReference type="InterPro" id="IPR034660">
    <property type="entry name" value="DinB/YfiT-like"/>
</dbReference>
<gene>
    <name evidence="2" type="ORF">GCM10010840_06930</name>
</gene>
<comment type="caution">
    <text evidence="2">The sequence shown here is derived from an EMBL/GenBank/DDBJ whole genome shotgun (WGS) entry which is preliminary data.</text>
</comment>
<evidence type="ECO:0000259" key="1">
    <source>
        <dbReference type="Pfam" id="PF12867"/>
    </source>
</evidence>
<evidence type="ECO:0000313" key="3">
    <source>
        <dbReference type="Proteomes" id="UP000639973"/>
    </source>
</evidence>
<name>A0ABQ2G2L3_9DEIO</name>